<name>A0A9N9B0X4_9GLOM</name>
<feature type="compositionally biased region" description="Polar residues" evidence="1">
    <location>
        <begin position="7"/>
        <end position="19"/>
    </location>
</feature>
<feature type="region of interest" description="Disordered" evidence="1">
    <location>
        <begin position="1"/>
        <end position="43"/>
    </location>
</feature>
<reference evidence="2" key="1">
    <citation type="submission" date="2021-06" db="EMBL/GenBank/DDBJ databases">
        <authorList>
            <person name="Kallberg Y."/>
            <person name="Tangrot J."/>
            <person name="Rosling A."/>
        </authorList>
    </citation>
    <scope>NUCLEOTIDE SEQUENCE</scope>
    <source>
        <strain evidence="2">IN212</strain>
    </source>
</reference>
<evidence type="ECO:0000313" key="3">
    <source>
        <dbReference type="Proteomes" id="UP000789396"/>
    </source>
</evidence>
<accession>A0A9N9B0X4</accession>
<protein>
    <submittedName>
        <fullName evidence="2">5328_t:CDS:1</fullName>
    </submittedName>
</protein>
<proteinExistence type="predicted"/>
<comment type="caution">
    <text evidence="2">The sequence shown here is derived from an EMBL/GenBank/DDBJ whole genome shotgun (WGS) entry which is preliminary data.</text>
</comment>
<keyword evidence="3" id="KW-1185">Reference proteome</keyword>
<dbReference type="AlphaFoldDB" id="A0A9N9B0X4"/>
<sequence length="43" mass="4798">MADSEYPNITTVGSPVNTKKQQKNDDNEDEGDNEASQSLRNRT</sequence>
<dbReference type="EMBL" id="CAJVPZ010004627">
    <property type="protein sequence ID" value="CAG8549224.1"/>
    <property type="molecule type" value="Genomic_DNA"/>
</dbReference>
<organism evidence="2 3">
    <name type="scientific">Racocetra fulgida</name>
    <dbReference type="NCBI Taxonomy" id="60492"/>
    <lineage>
        <taxon>Eukaryota</taxon>
        <taxon>Fungi</taxon>
        <taxon>Fungi incertae sedis</taxon>
        <taxon>Mucoromycota</taxon>
        <taxon>Glomeromycotina</taxon>
        <taxon>Glomeromycetes</taxon>
        <taxon>Diversisporales</taxon>
        <taxon>Gigasporaceae</taxon>
        <taxon>Racocetra</taxon>
    </lineage>
</organism>
<feature type="non-terminal residue" evidence="2">
    <location>
        <position position="43"/>
    </location>
</feature>
<dbReference type="Proteomes" id="UP000789396">
    <property type="component" value="Unassembled WGS sequence"/>
</dbReference>
<evidence type="ECO:0000313" key="2">
    <source>
        <dbReference type="EMBL" id="CAG8549224.1"/>
    </source>
</evidence>
<evidence type="ECO:0000256" key="1">
    <source>
        <dbReference type="SAM" id="MobiDB-lite"/>
    </source>
</evidence>
<gene>
    <name evidence="2" type="ORF">RFULGI_LOCUS4574</name>
</gene>